<feature type="chain" id="PRO_5042249862" evidence="1">
    <location>
        <begin position="17"/>
        <end position="104"/>
    </location>
</feature>
<organism evidence="2 3">
    <name type="scientific">Dissostichus eleginoides</name>
    <name type="common">Patagonian toothfish</name>
    <name type="synonym">Dissostichus amissus</name>
    <dbReference type="NCBI Taxonomy" id="100907"/>
    <lineage>
        <taxon>Eukaryota</taxon>
        <taxon>Metazoa</taxon>
        <taxon>Chordata</taxon>
        <taxon>Craniata</taxon>
        <taxon>Vertebrata</taxon>
        <taxon>Euteleostomi</taxon>
        <taxon>Actinopterygii</taxon>
        <taxon>Neopterygii</taxon>
        <taxon>Teleostei</taxon>
        <taxon>Neoteleostei</taxon>
        <taxon>Acanthomorphata</taxon>
        <taxon>Eupercaria</taxon>
        <taxon>Perciformes</taxon>
        <taxon>Notothenioidei</taxon>
        <taxon>Nototheniidae</taxon>
        <taxon>Dissostichus</taxon>
    </lineage>
</organism>
<evidence type="ECO:0000313" key="3">
    <source>
        <dbReference type="Proteomes" id="UP001228049"/>
    </source>
</evidence>
<evidence type="ECO:0000256" key="1">
    <source>
        <dbReference type="SAM" id="SignalP"/>
    </source>
</evidence>
<protein>
    <submittedName>
        <fullName evidence="2">Fibrocystin-L</fullName>
    </submittedName>
</protein>
<comment type="caution">
    <text evidence="2">The sequence shown here is derived from an EMBL/GenBank/DDBJ whole genome shotgun (WGS) entry which is preliminary data.</text>
</comment>
<accession>A0AAD9EWB0</accession>
<evidence type="ECO:0000313" key="2">
    <source>
        <dbReference type="EMBL" id="KAK1883833.1"/>
    </source>
</evidence>
<dbReference type="AlphaFoldDB" id="A0AAD9EWB0"/>
<feature type="signal peptide" evidence="1">
    <location>
        <begin position="1"/>
        <end position="16"/>
    </location>
</feature>
<keyword evidence="3" id="KW-1185">Reference proteome</keyword>
<name>A0AAD9EWB0_DISEL</name>
<sequence>FSCLLLPFFTLFPLMAVPLAGTWPRSIHNHPSGISPSLEESTWDNNRHPLLAFPGSGHRKSEADQDQVTHGSVPYLLHDYVASAVMSYVKDFFMTKMCLAWQLV</sequence>
<proteinExistence type="predicted"/>
<dbReference type="EMBL" id="JASDAP010000022">
    <property type="protein sequence ID" value="KAK1883833.1"/>
    <property type="molecule type" value="Genomic_DNA"/>
</dbReference>
<feature type="non-terminal residue" evidence="2">
    <location>
        <position position="1"/>
    </location>
</feature>
<keyword evidence="1" id="KW-0732">Signal</keyword>
<reference evidence="2" key="1">
    <citation type="submission" date="2023-04" db="EMBL/GenBank/DDBJ databases">
        <title>Chromosome-level genome of Chaenocephalus aceratus.</title>
        <authorList>
            <person name="Park H."/>
        </authorList>
    </citation>
    <scope>NUCLEOTIDE SEQUENCE</scope>
    <source>
        <strain evidence="2">DE</strain>
        <tissue evidence="2">Muscle</tissue>
    </source>
</reference>
<dbReference type="Proteomes" id="UP001228049">
    <property type="component" value="Unassembled WGS sequence"/>
</dbReference>
<feature type="non-terminal residue" evidence="2">
    <location>
        <position position="104"/>
    </location>
</feature>
<gene>
    <name evidence="2" type="ORF">KUDE01_022158</name>
</gene>